<dbReference type="KEGG" id="tad:TRIADDRAFT_56728"/>
<dbReference type="EMBL" id="DS985245">
    <property type="protein sequence ID" value="EDV24682.1"/>
    <property type="molecule type" value="Genomic_DNA"/>
</dbReference>
<feature type="compositionally biased region" description="Basic and acidic residues" evidence="1">
    <location>
        <begin position="78"/>
        <end position="89"/>
    </location>
</feature>
<dbReference type="CTD" id="6753785"/>
<dbReference type="AlphaFoldDB" id="B3RWF3"/>
<protein>
    <submittedName>
        <fullName evidence="2">Uncharacterized protein</fullName>
    </submittedName>
</protein>
<dbReference type="RefSeq" id="XP_002112572.1">
    <property type="nucleotide sequence ID" value="XM_002112536.1"/>
</dbReference>
<accession>B3RWF3</accession>
<feature type="region of interest" description="Disordered" evidence="1">
    <location>
        <begin position="67"/>
        <end position="89"/>
    </location>
</feature>
<gene>
    <name evidence="2" type="ORF">TRIADDRAFT_56728</name>
</gene>
<proteinExistence type="predicted"/>
<dbReference type="Proteomes" id="UP000009022">
    <property type="component" value="Unassembled WGS sequence"/>
</dbReference>
<dbReference type="GeneID" id="6753785"/>
<reference evidence="2 3" key="1">
    <citation type="journal article" date="2008" name="Nature">
        <title>The Trichoplax genome and the nature of placozoans.</title>
        <authorList>
            <person name="Srivastava M."/>
            <person name="Begovic E."/>
            <person name="Chapman J."/>
            <person name="Putnam N.H."/>
            <person name="Hellsten U."/>
            <person name="Kawashima T."/>
            <person name="Kuo A."/>
            <person name="Mitros T."/>
            <person name="Salamov A."/>
            <person name="Carpenter M.L."/>
            <person name="Signorovitch A.Y."/>
            <person name="Moreno M.A."/>
            <person name="Kamm K."/>
            <person name="Grimwood J."/>
            <person name="Schmutz J."/>
            <person name="Shapiro H."/>
            <person name="Grigoriev I.V."/>
            <person name="Buss L.W."/>
            <person name="Schierwater B."/>
            <person name="Dellaporta S.L."/>
            <person name="Rokhsar D.S."/>
        </authorList>
    </citation>
    <scope>NUCLEOTIDE SEQUENCE [LARGE SCALE GENOMIC DNA]</scope>
    <source>
        <strain evidence="2 3">Grell-BS-1999</strain>
    </source>
</reference>
<dbReference type="InParanoid" id="B3RWF3"/>
<evidence type="ECO:0000313" key="3">
    <source>
        <dbReference type="Proteomes" id="UP000009022"/>
    </source>
</evidence>
<evidence type="ECO:0000256" key="1">
    <source>
        <dbReference type="SAM" id="MobiDB-lite"/>
    </source>
</evidence>
<keyword evidence="3" id="KW-1185">Reference proteome</keyword>
<name>B3RWF3_TRIAD</name>
<sequence length="118" mass="13355">MEKNSDNEEPKTTICCCCFTKRNKKQTTYQQKLIVYRSRNTENDQLLMSDSGVSLYSDSDAESTIDGVVESSNCSTQETDRRDDEPEVAESKVLLEKTRDANPLASNASYTDQITFTF</sequence>
<evidence type="ECO:0000313" key="2">
    <source>
        <dbReference type="EMBL" id="EDV24682.1"/>
    </source>
</evidence>
<dbReference type="HOGENOM" id="CLU_2076117_0_0_1"/>
<organism evidence="2 3">
    <name type="scientific">Trichoplax adhaerens</name>
    <name type="common">Trichoplax reptans</name>
    <dbReference type="NCBI Taxonomy" id="10228"/>
    <lineage>
        <taxon>Eukaryota</taxon>
        <taxon>Metazoa</taxon>
        <taxon>Placozoa</taxon>
        <taxon>Uniplacotomia</taxon>
        <taxon>Trichoplacea</taxon>
        <taxon>Trichoplacidae</taxon>
        <taxon>Trichoplax</taxon>
    </lineage>
</organism>